<dbReference type="CTD" id="45961"/>
<dbReference type="SMART" id="SM00355">
    <property type="entry name" value="ZnF_C2H2"/>
    <property type="match status" value="3"/>
</dbReference>
<protein>
    <submittedName>
        <fullName evidence="3">Zinc finger protein on ecdysone puffs isoform X1</fullName>
    </submittedName>
</protein>
<dbReference type="PANTHER" id="PTHR15491:SF9">
    <property type="entry name" value="CIP1-INTERACTING ZINC FINGER PROTEIN"/>
    <property type="match status" value="1"/>
</dbReference>
<dbReference type="InterPro" id="IPR026811">
    <property type="entry name" value="CIZ1"/>
</dbReference>
<dbReference type="InterPro" id="IPR013087">
    <property type="entry name" value="Znf_C2H2_type"/>
</dbReference>
<dbReference type="PANTHER" id="PTHR15491">
    <property type="match status" value="1"/>
</dbReference>
<feature type="domain" description="C2H2-type" evidence="2">
    <location>
        <begin position="459"/>
        <end position="483"/>
    </location>
</feature>
<feature type="region of interest" description="Disordered" evidence="1">
    <location>
        <begin position="516"/>
        <end position="554"/>
    </location>
</feature>
<evidence type="ECO:0000313" key="3">
    <source>
        <dbReference type="RefSeq" id="XP_013165702.1"/>
    </source>
</evidence>
<gene>
    <name evidence="3" type="primary">LOC106116419</name>
</gene>
<feature type="compositionally biased region" description="Basic and acidic residues" evidence="1">
    <location>
        <begin position="341"/>
        <end position="395"/>
    </location>
</feature>
<dbReference type="RefSeq" id="XP_013165702.1">
    <property type="nucleotide sequence ID" value="XM_013310248.1"/>
</dbReference>
<dbReference type="GeneID" id="106116419"/>
<feature type="compositionally biased region" description="Basic and acidic residues" evidence="1">
    <location>
        <begin position="11"/>
        <end position="22"/>
    </location>
</feature>
<dbReference type="KEGG" id="pxu:106116419"/>
<dbReference type="GO" id="GO:0005634">
    <property type="term" value="C:nucleus"/>
    <property type="evidence" value="ECO:0007669"/>
    <property type="project" value="TreeGrafter"/>
</dbReference>
<feature type="compositionally biased region" description="Basic and acidic residues" evidence="1">
    <location>
        <begin position="141"/>
        <end position="179"/>
    </location>
</feature>
<dbReference type="Proteomes" id="UP000694872">
    <property type="component" value="Unplaced"/>
</dbReference>
<organism evidence="3">
    <name type="scientific">Papilio xuthus</name>
    <name type="common">Asian swallowtail butterfly</name>
    <dbReference type="NCBI Taxonomy" id="66420"/>
    <lineage>
        <taxon>Eukaryota</taxon>
        <taxon>Metazoa</taxon>
        <taxon>Ecdysozoa</taxon>
        <taxon>Arthropoda</taxon>
        <taxon>Hexapoda</taxon>
        <taxon>Insecta</taxon>
        <taxon>Pterygota</taxon>
        <taxon>Neoptera</taxon>
        <taxon>Endopterygota</taxon>
        <taxon>Lepidoptera</taxon>
        <taxon>Glossata</taxon>
        <taxon>Ditrysia</taxon>
        <taxon>Papilionoidea</taxon>
        <taxon>Papilionidae</taxon>
        <taxon>Papilioninae</taxon>
        <taxon>Papilio</taxon>
    </lineage>
</organism>
<feature type="compositionally biased region" description="Polar residues" evidence="1">
    <location>
        <begin position="101"/>
        <end position="113"/>
    </location>
</feature>
<feature type="region of interest" description="Disordered" evidence="1">
    <location>
        <begin position="341"/>
        <end position="411"/>
    </location>
</feature>
<evidence type="ECO:0000259" key="2">
    <source>
        <dbReference type="SMART" id="SM00355"/>
    </source>
</evidence>
<feature type="compositionally biased region" description="Basic and acidic residues" evidence="1">
    <location>
        <begin position="544"/>
        <end position="554"/>
    </location>
</feature>
<name>A0AAJ6Z5I7_PAPXU</name>
<feature type="compositionally biased region" description="Acidic residues" evidence="1">
    <location>
        <begin position="606"/>
        <end position="616"/>
    </location>
</feature>
<accession>A0AAJ6Z5I7</accession>
<feature type="region of interest" description="Disordered" evidence="1">
    <location>
        <begin position="90"/>
        <end position="179"/>
    </location>
</feature>
<evidence type="ECO:0000256" key="1">
    <source>
        <dbReference type="SAM" id="MobiDB-lite"/>
    </source>
</evidence>
<proteinExistence type="predicted"/>
<sequence>MANRRPQNNGRRMDFGRNDRPKNFGRSGVSPWQGAGPGGGIPNLLPLAGGSTEATLALASNIINLLQPRQNPVPSLLDMPIRRDFGPNMGRYDRGFGPNRMGNQGNFRRTGNYNRAGERINTNRKPFRPNDGQRHQNKSSPKKDADSKAKPVKESDQDQGEKEETGEKSETSEQRKEALKTRYDDINSQLLKCHICNKSMWDGRSFENHLSGRAHAIMMQKTAESYALTADTMRQEIKIREMKRTRKIGQQPPRDFYCAMCDMYAADGAIHRTTVGHRKLKKYLHPTCTYCHKEMPTRIELDEHRLTAEHLRNMQDKQEVVTKPKPEVMVISTMSMEQSYLREDRERWRRPERVERIEKPDTHKENETVKEEKIDDQGDVEMKSVGDEDAEKATDKPVQSETTTEEVQVKKEDNGLDGETTILDYKEGDDLSNVTQDMIPVYSTERGVGRSFLSEFRCVQCSLCRKLLDSEETAEVHLKTWRHHQLFIRLITRSNSQLQEGSKRQMNVEICGNWKRRKTSRDEDTEDDHDNYHEEGEGAQADVNGEKAANKGDVSVEKAVEVKIEEDVAINTADEDLEDWEQSVDEILHHEKNNTTETSSDAKTEAEEDKLLEEDATEKKNSQENVPSKLSPRRSKRRQ</sequence>
<feature type="compositionally biased region" description="Polar residues" evidence="1">
    <location>
        <begin position="1"/>
        <end position="10"/>
    </location>
</feature>
<feature type="region of interest" description="Disordered" evidence="1">
    <location>
        <begin position="573"/>
        <end position="639"/>
    </location>
</feature>
<feature type="domain" description="C2H2-type" evidence="2">
    <location>
        <begin position="191"/>
        <end position="215"/>
    </location>
</feature>
<dbReference type="InterPro" id="IPR036236">
    <property type="entry name" value="Znf_C2H2_sf"/>
</dbReference>
<feature type="domain" description="C2H2-type" evidence="2">
    <location>
        <begin position="286"/>
        <end position="310"/>
    </location>
</feature>
<dbReference type="AlphaFoldDB" id="A0AAJ6Z5I7"/>
<feature type="compositionally biased region" description="Basic and acidic residues" evidence="1">
    <location>
        <begin position="586"/>
        <end position="605"/>
    </location>
</feature>
<reference evidence="3" key="1">
    <citation type="submission" date="2025-08" db="UniProtKB">
        <authorList>
            <consortium name="RefSeq"/>
        </authorList>
    </citation>
    <scope>IDENTIFICATION</scope>
</reference>
<dbReference type="SUPFAM" id="SSF57667">
    <property type="entry name" value="beta-beta-alpha zinc fingers"/>
    <property type="match status" value="1"/>
</dbReference>
<feature type="region of interest" description="Disordered" evidence="1">
    <location>
        <begin position="1"/>
        <end position="40"/>
    </location>
</feature>
<feature type="compositionally biased region" description="Acidic residues" evidence="1">
    <location>
        <begin position="573"/>
        <end position="584"/>
    </location>
</feature>